<sequence>MTDIQRPNYFTAQFLVEEDFNDEQAYHRDMRLRHNRLLHDWGVVAGLEVTKVGDKKIAVSEGMAMDKDGREIIVLPNSPVPDTINLDGLPLNTTIEITIIYQEIQDKPYRLGKETKYSRTTERPKFIIYGGKEREHCDEDKVEVTTGSAPTDDNVIRLARVTLDNNGNVSTVDNSVRKLASDKLSTLDKLEVDGTISATNLNLTGDSTIDGSLTVNGNLEVKGDVIARDTEHIAGNVSLGDQDSDEVKVTGVIRSGHSSGSLRIDDALHTTGALTVDGNVGIGTNNPRQKLEVNGTVKATRFEGDGSGLTGISAGGETKWSDGDSNRIYYNAGNVGIGTNNPSQKLEVNGTVKATRSAFGSLTVDGNVGIGTTSIHNPQGWNKVLDILGSQHARLNVRSGGGVVTSVFSHHNWSGARGVIGTESNHPLTFATSYKHRMTIDPNGNVGIGTNNPSQKLEVDGAVKATRSAFGSLTVDGNVGIGTTSIHNPQGWNKVLDILGSQHARLNVRSGGGVVTSVFSHHNWSGARGVIGTESNHPLTFATSYKHRMTIDPNGNVGIGTNNPSQKLEVAGTVKATRVEGDDSSFGSLTVDGNVGIGTTSIHNPQGWNQVLDILGSQHARLNVRSGDGVVTSVFSHHNWNGARGVIGTESNHPLTFATNYQHRMTIDPNGNVGIGTTNPSEKLEVDGTVKATKFEGDGSALTGITPGKWSDGSSNKIYYNAGNVGIGTTNPQSLLQVGDGLGGGNRPWMTRGLQVAWNSDTVFLGLKDQGADRKDSVLAWGDNTNDAFRFIFAATGGAADGQEIMRLQPNGNVGIGTNNPSAKLEVAGTVKATKFEGAGNSTIDGSLTVNGLLEVKGNVSLGDADNDQVTIAGVIRSGDSSAALRVDDALHTTGSLTVDDSLSVRDAIATAQLSVTDRVTGSLTIENNLTVGGLLTTTLEVSGALKLATTGTQIFHNTNASGTPTGDGFRLRYDNNFFGSNQDALVIEKTDFNNPKPDGGIAFVNTANDGVVETALVIRGSGNVGIGTNNPIQKLEVAGTVNVRDRILRNGQDFSKVGQASHNDTVKVPWGTTRDWNIFVSPRVMGREEPGSEGDNALLKIECWARVNNTTSWKIHARYKYKVSRGSDHGTWHDENSGNFRPLVNYILIPR</sequence>
<reference evidence="1" key="2">
    <citation type="submission" date="2022-10" db="EMBL/GenBank/DDBJ databases">
        <authorList>
            <person name="Ngo T.-E."/>
        </authorList>
    </citation>
    <scope>NUCLEOTIDE SEQUENCE</scope>
    <source>
        <strain evidence="1">JHB</strain>
    </source>
</reference>
<dbReference type="EMBL" id="CP017708">
    <property type="protein sequence ID" value="AOY79960.2"/>
    <property type="molecule type" value="Genomic_DNA"/>
</dbReference>
<evidence type="ECO:0000313" key="1">
    <source>
        <dbReference type="EMBL" id="AOY79960.2"/>
    </source>
</evidence>
<protein>
    <submittedName>
        <fullName evidence="1">Uncharacterized protein</fullName>
    </submittedName>
</protein>
<gene>
    <name evidence="1" type="ORF">BJP36_08525</name>
</gene>
<proteinExistence type="predicted"/>
<accession>A0A1D9FXS4</accession>
<organism evidence="1">
    <name type="scientific">Moorena producens (strain JHB)</name>
    <dbReference type="NCBI Taxonomy" id="1454205"/>
    <lineage>
        <taxon>Bacteria</taxon>
        <taxon>Bacillati</taxon>
        <taxon>Cyanobacteriota</taxon>
        <taxon>Cyanophyceae</taxon>
        <taxon>Coleofasciculales</taxon>
        <taxon>Coleofasciculaceae</taxon>
        <taxon>Moorena</taxon>
    </lineage>
</organism>
<dbReference type="Proteomes" id="UP000176944">
    <property type="component" value="Chromosome"/>
</dbReference>
<reference evidence="1" key="1">
    <citation type="journal article" date="2017" name="Proc. Natl. Acad. Sci. U.S.A.">
        <title>Comparative genomics uncovers the prolific and distinctive metabolic potential of the cyanobacterial genus Moorea.</title>
        <authorList>
            <person name="Leao T."/>
            <person name="Castelao G."/>
            <person name="Korobeynikov A."/>
            <person name="Monroe E.A."/>
            <person name="Podell S."/>
            <person name="Glukhov E."/>
            <person name="Allen E.E."/>
            <person name="Gerwick W.H."/>
            <person name="Gerwick L."/>
        </authorList>
    </citation>
    <scope>NUCLEOTIDE SEQUENCE</scope>
    <source>
        <strain evidence="1">JHB</strain>
    </source>
</reference>
<name>A0A1D9FXS4_MOOP1</name>
<dbReference type="AlphaFoldDB" id="A0A1D9FXS4"/>